<dbReference type="Gene3D" id="3.40.50.1980">
    <property type="entry name" value="Nitrogenase molybdenum iron protein domain"/>
    <property type="match status" value="2"/>
</dbReference>
<dbReference type="PANTHER" id="PTHR30532:SF24">
    <property type="entry name" value="FERRIC ENTEROBACTIN-BINDING PERIPLASMIC PROTEIN FEPB"/>
    <property type="match status" value="1"/>
</dbReference>
<dbReference type="InterPro" id="IPR002491">
    <property type="entry name" value="ABC_transptr_periplasmic_BD"/>
</dbReference>
<comment type="similarity">
    <text evidence="2">Belongs to the bacterial solute-binding protein 8 family.</text>
</comment>
<dbReference type="InterPro" id="IPR051313">
    <property type="entry name" value="Bact_iron-sidero_bind"/>
</dbReference>
<feature type="domain" description="Fe/B12 periplasmic-binding" evidence="6">
    <location>
        <begin position="55"/>
        <end position="326"/>
    </location>
</feature>
<comment type="caution">
    <text evidence="7">The sequence shown here is derived from an EMBL/GenBank/DDBJ whole genome shotgun (WGS) entry which is preliminary data.</text>
</comment>
<dbReference type="RefSeq" id="WP_184891764.1">
    <property type="nucleotide sequence ID" value="NZ_JACHMX010000001.1"/>
</dbReference>
<dbReference type="GO" id="GO:1901678">
    <property type="term" value="P:iron coordination entity transport"/>
    <property type="evidence" value="ECO:0007669"/>
    <property type="project" value="UniProtKB-ARBA"/>
</dbReference>
<gene>
    <name evidence="7" type="ORF">HDA45_000600</name>
</gene>
<feature type="signal peptide" evidence="5">
    <location>
        <begin position="1"/>
        <end position="21"/>
    </location>
</feature>
<evidence type="ECO:0000256" key="2">
    <source>
        <dbReference type="ARBA" id="ARBA00008814"/>
    </source>
</evidence>
<dbReference type="EMBL" id="JACHMX010000001">
    <property type="protein sequence ID" value="MBB5850513.1"/>
    <property type="molecule type" value="Genomic_DNA"/>
</dbReference>
<evidence type="ECO:0000256" key="1">
    <source>
        <dbReference type="ARBA" id="ARBA00004196"/>
    </source>
</evidence>
<name>A0A841AU91_9PSEU</name>
<reference evidence="7 8" key="1">
    <citation type="submission" date="2020-08" db="EMBL/GenBank/DDBJ databases">
        <title>Sequencing the genomes of 1000 actinobacteria strains.</title>
        <authorList>
            <person name="Klenk H.-P."/>
        </authorList>
    </citation>
    <scope>NUCLEOTIDE SEQUENCE [LARGE SCALE GENOMIC DNA]</scope>
    <source>
        <strain evidence="7 8">DSM 45272</strain>
    </source>
</reference>
<dbReference type="AlphaFoldDB" id="A0A841AU91"/>
<evidence type="ECO:0000313" key="7">
    <source>
        <dbReference type="EMBL" id="MBB5850513.1"/>
    </source>
</evidence>
<dbReference type="PROSITE" id="PS51257">
    <property type="entry name" value="PROKAR_LIPOPROTEIN"/>
    <property type="match status" value="1"/>
</dbReference>
<protein>
    <submittedName>
        <fullName evidence="7">Iron complex transport system substrate-binding protein</fullName>
    </submittedName>
</protein>
<dbReference type="PANTHER" id="PTHR30532">
    <property type="entry name" value="IRON III DICITRATE-BINDING PERIPLASMIC PROTEIN"/>
    <property type="match status" value="1"/>
</dbReference>
<dbReference type="PROSITE" id="PS50983">
    <property type="entry name" value="FE_B12_PBP"/>
    <property type="match status" value="1"/>
</dbReference>
<keyword evidence="3" id="KW-0813">Transport</keyword>
<comment type="subcellular location">
    <subcellularLocation>
        <location evidence="1">Cell envelope</location>
    </subcellularLocation>
</comment>
<keyword evidence="8" id="KW-1185">Reference proteome</keyword>
<evidence type="ECO:0000256" key="5">
    <source>
        <dbReference type="SAM" id="SignalP"/>
    </source>
</evidence>
<evidence type="ECO:0000259" key="6">
    <source>
        <dbReference type="PROSITE" id="PS50983"/>
    </source>
</evidence>
<proteinExistence type="inferred from homology"/>
<organism evidence="7 8">
    <name type="scientific">Amycolatopsis umgeniensis</name>
    <dbReference type="NCBI Taxonomy" id="336628"/>
    <lineage>
        <taxon>Bacteria</taxon>
        <taxon>Bacillati</taxon>
        <taxon>Actinomycetota</taxon>
        <taxon>Actinomycetes</taxon>
        <taxon>Pseudonocardiales</taxon>
        <taxon>Pseudonocardiaceae</taxon>
        <taxon>Amycolatopsis</taxon>
    </lineage>
</organism>
<accession>A0A841AU91</accession>
<dbReference type="Proteomes" id="UP000580861">
    <property type="component" value="Unassembled WGS sequence"/>
</dbReference>
<evidence type="ECO:0000313" key="8">
    <source>
        <dbReference type="Proteomes" id="UP000580861"/>
    </source>
</evidence>
<dbReference type="SUPFAM" id="SSF53807">
    <property type="entry name" value="Helical backbone' metal receptor"/>
    <property type="match status" value="1"/>
</dbReference>
<keyword evidence="4 5" id="KW-0732">Signal</keyword>
<dbReference type="GO" id="GO:0030288">
    <property type="term" value="C:outer membrane-bounded periplasmic space"/>
    <property type="evidence" value="ECO:0007669"/>
    <property type="project" value="TreeGrafter"/>
</dbReference>
<dbReference type="Pfam" id="PF01497">
    <property type="entry name" value="Peripla_BP_2"/>
    <property type="match status" value="1"/>
</dbReference>
<evidence type="ECO:0000256" key="4">
    <source>
        <dbReference type="ARBA" id="ARBA00022729"/>
    </source>
</evidence>
<evidence type="ECO:0000256" key="3">
    <source>
        <dbReference type="ARBA" id="ARBA00022448"/>
    </source>
</evidence>
<sequence length="328" mass="34290">MNRRRFAVVLAALALATASCSSPTPAPVAETGASAYPMKLASPFGESILDAAPVRVAVITSVDLDIALALGIKPVISATPAADLTEYEKAAIGKNGFGDIPSYASTDGTDFEAIAAADPDVILATSGWSLDTDYAKLAKIAPVVSYTGQDGLTKLTWKERLTIAGKALNKPAEAEKIVTDAKEALVDARTANPAFQGKTLSFIVVHPGQITYFNDPQSGSNLLFAELGFAGTKVASEFNADNSQVSLENLQKIDADVLLMAYPFGANGILSRTDLEANPLFGSLGAVKRGDYVVLDDAVPASIAYATPLSEPWVLSKILPELQRVTAG</sequence>
<feature type="chain" id="PRO_5039203824" evidence="5">
    <location>
        <begin position="22"/>
        <end position="328"/>
    </location>
</feature>